<proteinExistence type="predicted"/>
<evidence type="ECO:0008006" key="4">
    <source>
        <dbReference type="Google" id="ProtNLM"/>
    </source>
</evidence>
<evidence type="ECO:0000313" key="3">
    <source>
        <dbReference type="Proteomes" id="UP000284902"/>
    </source>
</evidence>
<dbReference type="AlphaFoldDB" id="A0A414P9F4"/>
<evidence type="ECO:0000256" key="1">
    <source>
        <dbReference type="SAM" id="Coils"/>
    </source>
</evidence>
<dbReference type="EMBL" id="QRHG01000003">
    <property type="protein sequence ID" value="RHF62905.1"/>
    <property type="molecule type" value="Genomic_DNA"/>
</dbReference>
<name>A0A414P9F4_9FIRM</name>
<dbReference type="Proteomes" id="UP000284902">
    <property type="component" value="Unassembled WGS sequence"/>
</dbReference>
<dbReference type="Pfam" id="PF06810">
    <property type="entry name" value="Phage_scaffold"/>
    <property type="match status" value="1"/>
</dbReference>
<protein>
    <recommendedName>
        <fullName evidence="4">Phage minor structural protein GP20</fullName>
    </recommendedName>
</protein>
<reference evidence="2 3" key="1">
    <citation type="submission" date="2018-08" db="EMBL/GenBank/DDBJ databases">
        <title>A genome reference for cultivated species of the human gut microbiota.</title>
        <authorList>
            <person name="Zou Y."/>
            <person name="Xue W."/>
            <person name="Luo G."/>
        </authorList>
    </citation>
    <scope>NUCLEOTIDE SEQUENCE [LARGE SCALE GENOMIC DNA]</scope>
    <source>
        <strain evidence="2 3">AM25-1LB</strain>
    </source>
</reference>
<feature type="coiled-coil region" evidence="1">
    <location>
        <begin position="42"/>
        <end position="93"/>
    </location>
</feature>
<gene>
    <name evidence="2" type="ORF">DW672_01805</name>
</gene>
<comment type="caution">
    <text evidence="2">The sequence shown here is derived from an EMBL/GenBank/DDBJ whole genome shotgun (WGS) entry which is preliminary data.</text>
</comment>
<accession>A0A414P9F4</accession>
<dbReference type="RefSeq" id="WP_118212404.1">
    <property type="nucleotide sequence ID" value="NZ_JAJBNO010000017.1"/>
</dbReference>
<dbReference type="InterPro" id="IPR009636">
    <property type="entry name" value="SCAF"/>
</dbReference>
<sequence>MEWLQKILANAVYGEDGKLDVDATMKKINEEASRHIVPKEQYNSKVKELDTATKTIKDLKKDNVDNEELQKTIKTHEATIRQLKADHDKEMKDMKLDAAISKALSSNNAKHPDLLSGRIDRAKLILSEDGTVSGLDEQMKGLKETYKDLFGSAVSGTEPNNPDVKSTGNTTFDALVKNADTMTAEEVAAQFAEMEKK</sequence>
<organism evidence="2 3">
    <name type="scientific">[Ruminococcus] lactaris</name>
    <dbReference type="NCBI Taxonomy" id="46228"/>
    <lineage>
        <taxon>Bacteria</taxon>
        <taxon>Bacillati</taxon>
        <taxon>Bacillota</taxon>
        <taxon>Clostridia</taxon>
        <taxon>Lachnospirales</taxon>
        <taxon>Lachnospiraceae</taxon>
        <taxon>Mediterraneibacter</taxon>
    </lineage>
</organism>
<keyword evidence="1" id="KW-0175">Coiled coil</keyword>
<evidence type="ECO:0000313" key="2">
    <source>
        <dbReference type="EMBL" id="RHF62905.1"/>
    </source>
</evidence>